<feature type="disulfide bond" evidence="9">
    <location>
        <begin position="150"/>
        <end position="167"/>
    </location>
</feature>
<evidence type="ECO:0000256" key="8">
    <source>
        <dbReference type="PIRSR" id="PIRSR601211-2"/>
    </source>
</evidence>
<evidence type="ECO:0000256" key="3">
    <source>
        <dbReference type="ARBA" id="ARBA00009659"/>
    </source>
</evidence>
<evidence type="ECO:0000256" key="2">
    <source>
        <dbReference type="ARBA" id="ARBA00004613"/>
    </source>
</evidence>
<evidence type="ECO:0000256" key="6">
    <source>
        <dbReference type="ARBA" id="ARBA00023157"/>
    </source>
</evidence>
<evidence type="ECO:0000256" key="1">
    <source>
        <dbReference type="ARBA" id="ARBA00001604"/>
    </source>
</evidence>
<dbReference type="GO" id="GO:0005509">
    <property type="term" value="F:calcium ion binding"/>
    <property type="evidence" value="ECO:0007669"/>
    <property type="project" value="InterPro"/>
</dbReference>
<feature type="disulfide bond" evidence="9">
    <location>
        <begin position="115"/>
        <end position="176"/>
    </location>
</feature>
<feature type="disulfide bond" evidence="9">
    <location>
        <begin position="122"/>
        <end position="169"/>
    </location>
</feature>
<dbReference type="InterPro" id="IPR036444">
    <property type="entry name" value="PLipase_A2_dom_sf"/>
</dbReference>
<feature type="binding site" evidence="8">
    <location>
        <position position="99"/>
    </location>
    <ligand>
        <name>Ca(2+)</name>
        <dbReference type="ChEBI" id="CHEBI:29108"/>
    </ligand>
</feature>
<dbReference type="GO" id="GO:0005576">
    <property type="term" value="C:extracellular region"/>
    <property type="evidence" value="ECO:0007669"/>
    <property type="project" value="UniProtKB-SubCell"/>
</dbReference>
<keyword evidence="5" id="KW-0865">Zymogen</keyword>
<feature type="binding site" evidence="8">
    <location>
        <position position="101"/>
    </location>
    <ligand>
        <name>Ca(2+)</name>
        <dbReference type="ChEBI" id="CHEBI:29108"/>
    </ligand>
</feature>
<comment type="subcellular location">
    <subcellularLocation>
        <location evidence="2 10">Secreted</location>
    </subcellularLocation>
</comment>
<name>A0AA50AJ46_ANDCR</name>
<keyword evidence="8 10" id="KW-0106">Calcium</keyword>
<dbReference type="PANTHER" id="PTHR11716">
    <property type="entry name" value="PHOSPHOLIPASE A2 FAMILY MEMBER"/>
    <property type="match status" value="1"/>
</dbReference>
<dbReference type="GO" id="GO:0050482">
    <property type="term" value="P:arachidonate secretion"/>
    <property type="evidence" value="ECO:0007669"/>
    <property type="project" value="InterPro"/>
</dbReference>
<dbReference type="EMBL" id="OQ982090">
    <property type="protein sequence ID" value="WLP01543.1"/>
    <property type="molecule type" value="mRNA"/>
</dbReference>
<keyword evidence="10" id="KW-0443">Lipid metabolism</keyword>
<accession>A0AA50AJ46</accession>
<evidence type="ECO:0000256" key="7">
    <source>
        <dbReference type="PIRSR" id="PIRSR601211-1"/>
    </source>
</evidence>
<keyword evidence="10" id="KW-0732">Signal</keyword>
<protein>
    <recommendedName>
        <fullName evidence="10">Phospholipase A2</fullName>
        <ecNumber evidence="10">3.1.1.4</ecNumber>
    </recommendedName>
</protein>
<feature type="domain" description="Phospholipase A2-like central" evidence="11">
    <location>
        <begin position="74"/>
        <end position="190"/>
    </location>
</feature>
<keyword evidence="4 10" id="KW-0964">Secreted</keyword>
<dbReference type="GO" id="GO:0016042">
    <property type="term" value="P:lipid catabolic process"/>
    <property type="evidence" value="ECO:0007669"/>
    <property type="project" value="InterPro"/>
</dbReference>
<dbReference type="EC" id="3.1.1.4" evidence="10"/>
<dbReference type="PANTHER" id="PTHR11716:SF107">
    <property type="entry name" value="PHOSPHOLIPASE A2"/>
    <property type="match status" value="1"/>
</dbReference>
<comment type="similarity">
    <text evidence="3">Belongs to the phospholipase A2 family. Group III subfamily.</text>
</comment>
<dbReference type="AlphaFoldDB" id="A0AA50AJ46"/>
<keyword evidence="8" id="KW-0479">Metal-binding</keyword>
<comment type="catalytic activity">
    <reaction evidence="1 10">
        <text>a 1,2-diacyl-sn-glycero-3-phosphocholine + H2O = a 1-acyl-sn-glycero-3-phosphocholine + a fatty acid + H(+)</text>
        <dbReference type="Rhea" id="RHEA:15801"/>
        <dbReference type="ChEBI" id="CHEBI:15377"/>
        <dbReference type="ChEBI" id="CHEBI:15378"/>
        <dbReference type="ChEBI" id="CHEBI:28868"/>
        <dbReference type="ChEBI" id="CHEBI:57643"/>
        <dbReference type="ChEBI" id="CHEBI:58168"/>
        <dbReference type="EC" id="3.1.1.4"/>
    </reaction>
</comment>
<feature type="active site" evidence="7">
    <location>
        <position position="170"/>
    </location>
</feature>
<dbReference type="CDD" id="cd00125">
    <property type="entry name" value="PLA2c"/>
    <property type="match status" value="1"/>
</dbReference>
<feature type="signal peptide" evidence="10">
    <location>
        <begin position="1"/>
        <end position="22"/>
    </location>
</feature>
<reference evidence="12" key="1">
    <citation type="submission" date="2023-05" db="EMBL/GenBank/DDBJ databases">
        <authorList>
            <person name="Salabi F."/>
        </authorList>
    </citation>
    <scope>NUCLEOTIDE SEQUENCE</scope>
</reference>
<feature type="active site" evidence="7">
    <location>
        <position position="119"/>
    </location>
</feature>
<feature type="chain" id="PRO_5041485786" description="Phospholipase A2" evidence="10">
    <location>
        <begin position="23"/>
        <end position="204"/>
    </location>
</feature>
<dbReference type="InterPro" id="IPR033113">
    <property type="entry name" value="PLA2_histidine"/>
</dbReference>
<dbReference type="InterPro" id="IPR016090">
    <property type="entry name" value="PLA2-like_dom"/>
</dbReference>
<proteinExistence type="evidence at transcript level"/>
<dbReference type="GO" id="GO:0004623">
    <property type="term" value="F:phospholipase A2 activity"/>
    <property type="evidence" value="ECO:0007669"/>
    <property type="project" value="UniProtKB-EC"/>
</dbReference>
<dbReference type="Pfam" id="PF00068">
    <property type="entry name" value="Phospholip_A2_1"/>
    <property type="match status" value="1"/>
</dbReference>
<evidence type="ECO:0000256" key="4">
    <source>
        <dbReference type="ARBA" id="ARBA00022525"/>
    </source>
</evidence>
<dbReference type="Gene3D" id="1.20.90.10">
    <property type="entry name" value="Phospholipase A2 domain"/>
    <property type="match status" value="1"/>
</dbReference>
<evidence type="ECO:0000256" key="10">
    <source>
        <dbReference type="RuleBase" id="RU361236"/>
    </source>
</evidence>
<evidence type="ECO:0000256" key="5">
    <source>
        <dbReference type="ARBA" id="ARBA00023145"/>
    </source>
</evidence>
<feature type="binding site" evidence="8">
    <location>
        <position position="120"/>
    </location>
    <ligand>
        <name>Ca(2+)</name>
        <dbReference type="ChEBI" id="CHEBI:29108"/>
    </ligand>
</feature>
<dbReference type="PROSITE" id="PS00118">
    <property type="entry name" value="PA2_HIS"/>
    <property type="match status" value="1"/>
</dbReference>
<keyword evidence="6 9" id="KW-1015">Disulfide bond</keyword>
<keyword evidence="10" id="KW-0378">Hydrolase</keyword>
<sequence>MIKKEWLLLLLVFCYEVKLCVSNFTGISTTKRNSISGDNKSLTWKYHINQTEGQEGAIRGVESASNRPSRVRRSIMQLAGMLRCTTGCDPLAYKSYGCYCGYLGAGDPVDDIDRCCWEHDWCYTNTRCPQLFLYFFRYPWQCAPPGIPQCGNMPETTLAQLCARQLCMCDRAFVQCVRRFPCPRQSVFCRSNPMVALQNMFFGR</sequence>
<organism evidence="12">
    <name type="scientific">Androctonus crassicauda</name>
    <name type="common">Arabian fat-tailed scorpion</name>
    <dbReference type="NCBI Taxonomy" id="122909"/>
    <lineage>
        <taxon>Eukaryota</taxon>
        <taxon>Metazoa</taxon>
        <taxon>Ecdysozoa</taxon>
        <taxon>Arthropoda</taxon>
        <taxon>Chelicerata</taxon>
        <taxon>Arachnida</taxon>
        <taxon>Scorpiones</taxon>
        <taxon>Buthida</taxon>
        <taxon>Buthoidea</taxon>
        <taxon>Buthidae</taxon>
        <taxon>Androctonus</taxon>
    </lineage>
</organism>
<dbReference type="SMART" id="SM00085">
    <property type="entry name" value="PA2c"/>
    <property type="match status" value="1"/>
</dbReference>
<evidence type="ECO:0000256" key="9">
    <source>
        <dbReference type="PIRSR" id="PIRSR601211-3"/>
    </source>
</evidence>
<dbReference type="PRINTS" id="PR00389">
    <property type="entry name" value="PHPHLIPASEA2"/>
</dbReference>
<dbReference type="SUPFAM" id="SSF48619">
    <property type="entry name" value="Phospholipase A2, PLA2"/>
    <property type="match status" value="1"/>
</dbReference>
<feature type="disulfide bond" evidence="9">
    <location>
        <begin position="100"/>
        <end position="116"/>
    </location>
</feature>
<dbReference type="GO" id="GO:0006644">
    <property type="term" value="P:phospholipid metabolic process"/>
    <property type="evidence" value="ECO:0007669"/>
    <property type="project" value="InterPro"/>
</dbReference>
<evidence type="ECO:0000259" key="11">
    <source>
        <dbReference type="SMART" id="SM00085"/>
    </source>
</evidence>
<dbReference type="InterPro" id="IPR001211">
    <property type="entry name" value="PLA2"/>
</dbReference>
<comment type="cofactor">
    <cofactor evidence="8">
        <name>Ca(2+)</name>
        <dbReference type="ChEBI" id="CHEBI:29108"/>
    </cofactor>
    <text evidence="8">Binds 1 Ca(2+) ion per subunit.</text>
</comment>
<evidence type="ECO:0000313" key="12">
    <source>
        <dbReference type="EMBL" id="WLP01543.1"/>
    </source>
</evidence>